<evidence type="ECO:0000313" key="2">
    <source>
        <dbReference type="EMBL" id="TJZ44516.1"/>
    </source>
</evidence>
<dbReference type="RefSeq" id="WP_136743275.1">
    <property type="nucleotide sequence ID" value="NZ_SUMB01000012.1"/>
</dbReference>
<feature type="region of interest" description="Disordered" evidence="1">
    <location>
        <begin position="71"/>
        <end position="98"/>
    </location>
</feature>
<accession>A0A4U0MUX0</accession>
<sequence>MYEMRAGAATTGTTGLTWHVMTKSGSMTESDSVGTTLCGRRLTTSLRPSADEDTATDRYCAPCMDTLRATLTNEGGGPSQRHRLSDLGEGMAGECAPA</sequence>
<evidence type="ECO:0000256" key="1">
    <source>
        <dbReference type="SAM" id="MobiDB-lite"/>
    </source>
</evidence>
<evidence type="ECO:0000313" key="3">
    <source>
        <dbReference type="Proteomes" id="UP000308697"/>
    </source>
</evidence>
<dbReference type="OrthoDB" id="4237848at2"/>
<dbReference type="EMBL" id="SUMB01000012">
    <property type="protein sequence ID" value="TJZ44516.1"/>
    <property type="molecule type" value="Genomic_DNA"/>
</dbReference>
<name>A0A4U0MUX0_9ACTN</name>
<organism evidence="2 3">
    <name type="scientific">Streptomyces piniterrae</name>
    <dbReference type="NCBI Taxonomy" id="2571125"/>
    <lineage>
        <taxon>Bacteria</taxon>
        <taxon>Bacillati</taxon>
        <taxon>Actinomycetota</taxon>
        <taxon>Actinomycetes</taxon>
        <taxon>Kitasatosporales</taxon>
        <taxon>Streptomycetaceae</taxon>
        <taxon>Streptomyces</taxon>
    </lineage>
</organism>
<proteinExistence type="predicted"/>
<reference evidence="2 3" key="1">
    <citation type="submission" date="2019-04" db="EMBL/GenBank/DDBJ databases">
        <title>Streptomyces piniterrae sp. nov., a heliquinomycin-producing actinomycete isolated from rhizosphere soil of Pinus yunnanensis.</title>
        <authorList>
            <person name="Zhuang X."/>
            <person name="Zhao J."/>
        </authorList>
    </citation>
    <scope>NUCLEOTIDE SEQUENCE [LARGE SCALE GENOMIC DNA]</scope>
    <source>
        <strain evidence="3">jys28</strain>
    </source>
</reference>
<protein>
    <submittedName>
        <fullName evidence="2">Uncharacterized protein</fullName>
    </submittedName>
</protein>
<comment type="caution">
    <text evidence="2">The sequence shown here is derived from an EMBL/GenBank/DDBJ whole genome shotgun (WGS) entry which is preliminary data.</text>
</comment>
<dbReference type="AlphaFoldDB" id="A0A4U0MUX0"/>
<gene>
    <name evidence="2" type="ORF">FCH28_29680</name>
</gene>
<keyword evidence="3" id="KW-1185">Reference proteome</keyword>
<dbReference type="Proteomes" id="UP000308697">
    <property type="component" value="Unassembled WGS sequence"/>
</dbReference>